<sequence length="112" mass="11997">MAVMMQRGEAGAPPTTALAASGSPGPDLIVSEAFLEGFEHSTPERENIRVTGCILVDFSSHAWGARGLNTQAAGGRDEAVRVSVLLRAPHHTLGDGTFHYTMRTERTDALFF</sequence>
<name>A0A7S0SQB3_9CHLO</name>
<accession>A0A7S0SQB3</accession>
<evidence type="ECO:0000313" key="2">
    <source>
        <dbReference type="EMBL" id="CAD8712402.1"/>
    </source>
</evidence>
<organism evidence="2">
    <name type="scientific">Mantoniella antarctica</name>
    <dbReference type="NCBI Taxonomy" id="81844"/>
    <lineage>
        <taxon>Eukaryota</taxon>
        <taxon>Viridiplantae</taxon>
        <taxon>Chlorophyta</taxon>
        <taxon>Mamiellophyceae</taxon>
        <taxon>Mamiellales</taxon>
        <taxon>Mamiellaceae</taxon>
        <taxon>Mantoniella</taxon>
    </lineage>
</organism>
<reference evidence="2" key="1">
    <citation type="submission" date="2021-01" db="EMBL/GenBank/DDBJ databases">
        <authorList>
            <person name="Corre E."/>
            <person name="Pelletier E."/>
            <person name="Niang G."/>
            <person name="Scheremetjew M."/>
            <person name="Finn R."/>
            <person name="Kale V."/>
            <person name="Holt S."/>
            <person name="Cochrane G."/>
            <person name="Meng A."/>
            <person name="Brown T."/>
            <person name="Cohen L."/>
        </authorList>
    </citation>
    <scope>NUCLEOTIDE SEQUENCE</scope>
    <source>
        <strain evidence="2">SL-175</strain>
    </source>
</reference>
<gene>
    <name evidence="2" type="ORF">MANT1106_LOCUS15089</name>
</gene>
<evidence type="ECO:0000256" key="1">
    <source>
        <dbReference type="SAM" id="MobiDB-lite"/>
    </source>
</evidence>
<proteinExistence type="predicted"/>
<dbReference type="EMBL" id="HBFC01024966">
    <property type="protein sequence ID" value="CAD8712402.1"/>
    <property type="molecule type" value="Transcribed_RNA"/>
</dbReference>
<protein>
    <submittedName>
        <fullName evidence="2">Uncharacterized protein</fullName>
    </submittedName>
</protein>
<feature type="region of interest" description="Disordered" evidence="1">
    <location>
        <begin position="1"/>
        <end position="24"/>
    </location>
</feature>
<dbReference type="AlphaFoldDB" id="A0A7S0SQB3"/>